<feature type="transmembrane region" description="Helical" evidence="1">
    <location>
        <begin position="34"/>
        <end position="57"/>
    </location>
</feature>
<evidence type="ECO:0000313" key="3">
    <source>
        <dbReference type="Proteomes" id="UP000297963"/>
    </source>
</evidence>
<sequence>MMVTSPVVAVIGGLVMLGGVVAVIALLGDDAQDSSTAVLTAVILGVILMFTLGFVQVRVSVDRRGLRVVSRLLGIRLKQVPLDQVESAFAETLSPLRSGGWGYR</sequence>
<accession>A0A4V3IA90</accession>
<keyword evidence="1" id="KW-0472">Membrane</keyword>
<keyword evidence="1" id="KW-0812">Transmembrane</keyword>
<gene>
    <name evidence="2" type="ORF">E3O11_12090</name>
</gene>
<protein>
    <submittedName>
        <fullName evidence="2">Uncharacterized protein</fullName>
    </submittedName>
</protein>
<keyword evidence="1" id="KW-1133">Transmembrane helix</keyword>
<feature type="transmembrane region" description="Helical" evidence="1">
    <location>
        <begin position="7"/>
        <end position="28"/>
    </location>
</feature>
<comment type="caution">
    <text evidence="2">The sequence shown here is derived from an EMBL/GenBank/DDBJ whole genome shotgun (WGS) entry which is preliminary data.</text>
</comment>
<dbReference type="EMBL" id="SOFE01000023">
    <property type="protein sequence ID" value="TFB82632.1"/>
    <property type="molecule type" value="Genomic_DNA"/>
</dbReference>
<name>A0A4V3IA90_9MICO</name>
<reference evidence="2 3" key="1">
    <citation type="submission" date="2019-03" db="EMBL/GenBank/DDBJ databases">
        <title>Genomics of glacier-inhabiting Cryobacterium strains.</title>
        <authorList>
            <person name="Liu Q."/>
            <person name="Xin Y.-H."/>
        </authorList>
    </citation>
    <scope>NUCLEOTIDE SEQUENCE [LARGE SCALE GENOMIC DNA]</scope>
    <source>
        <strain evidence="2 3">Hh34</strain>
    </source>
</reference>
<dbReference type="Proteomes" id="UP000297963">
    <property type="component" value="Unassembled WGS sequence"/>
</dbReference>
<evidence type="ECO:0000313" key="2">
    <source>
        <dbReference type="EMBL" id="TFB82632.1"/>
    </source>
</evidence>
<dbReference type="AlphaFoldDB" id="A0A4V3IA90"/>
<organism evidence="2 3">
    <name type="scientific">Cryobacterium levicorallinum</name>
    <dbReference type="NCBI Taxonomy" id="995038"/>
    <lineage>
        <taxon>Bacteria</taxon>
        <taxon>Bacillati</taxon>
        <taxon>Actinomycetota</taxon>
        <taxon>Actinomycetes</taxon>
        <taxon>Micrococcales</taxon>
        <taxon>Microbacteriaceae</taxon>
        <taxon>Cryobacterium</taxon>
    </lineage>
</organism>
<dbReference type="RefSeq" id="WP_092449170.1">
    <property type="nucleotide sequence ID" value="NZ_BKAC01000004.1"/>
</dbReference>
<proteinExistence type="predicted"/>
<evidence type="ECO:0000256" key="1">
    <source>
        <dbReference type="SAM" id="Phobius"/>
    </source>
</evidence>